<accession>A0AC59ZG84</accession>
<dbReference type="Proteomes" id="UP001162501">
    <property type="component" value="Chromosome 29"/>
</dbReference>
<reference evidence="1" key="2">
    <citation type="submission" date="2025-03" db="EMBL/GenBank/DDBJ databases">
        <authorList>
            <consortium name="ELIXIR-Norway"/>
            <consortium name="Elixir Norway"/>
        </authorList>
    </citation>
    <scope>NUCLEOTIDE SEQUENCE</scope>
</reference>
<organism evidence="1 2">
    <name type="scientific">Rangifer tarandus platyrhynchus</name>
    <name type="common">Svalbard reindeer</name>
    <dbReference type="NCBI Taxonomy" id="3082113"/>
    <lineage>
        <taxon>Eukaryota</taxon>
        <taxon>Metazoa</taxon>
        <taxon>Chordata</taxon>
        <taxon>Craniata</taxon>
        <taxon>Vertebrata</taxon>
        <taxon>Euteleostomi</taxon>
        <taxon>Mammalia</taxon>
        <taxon>Eutheria</taxon>
        <taxon>Laurasiatheria</taxon>
        <taxon>Artiodactyla</taxon>
        <taxon>Ruminantia</taxon>
        <taxon>Pecora</taxon>
        <taxon>Cervidae</taxon>
        <taxon>Odocoileinae</taxon>
        <taxon>Rangifer</taxon>
    </lineage>
</organism>
<evidence type="ECO:0000313" key="2">
    <source>
        <dbReference type="Proteomes" id="UP001162501"/>
    </source>
</evidence>
<reference evidence="1" key="1">
    <citation type="submission" date="2023-05" db="EMBL/GenBank/DDBJ databases">
        <authorList>
            <consortium name="ELIXIR-Norway"/>
        </authorList>
    </citation>
    <scope>NUCLEOTIDE SEQUENCE</scope>
</reference>
<gene>
    <name evidence="1" type="ORF">MRATA1EN22A_LOCUS17946</name>
</gene>
<protein>
    <submittedName>
        <fullName evidence="1">Uncharacterized protein</fullName>
    </submittedName>
</protein>
<name>A0AC59ZG84_RANTA</name>
<evidence type="ECO:0000313" key="1">
    <source>
        <dbReference type="EMBL" id="CAN0410384.1"/>
    </source>
</evidence>
<sequence length="83" mass="8693">MGATGLTQGPQIHACPSSSQLSFSKARIGQSPNLSSMACEELSLRCTFICSIYCRSGKADVCPVRRLTLGTDVGLGEKVKEGG</sequence>
<dbReference type="EMBL" id="OX596113">
    <property type="protein sequence ID" value="CAN0410384.1"/>
    <property type="molecule type" value="Genomic_DNA"/>
</dbReference>
<proteinExistence type="predicted"/>